<name>A0A345Z2M9_9MOLU</name>
<dbReference type="OrthoDB" id="400200at2"/>
<evidence type="ECO:0000313" key="2">
    <source>
        <dbReference type="Proteomes" id="UP000254792"/>
    </source>
</evidence>
<gene>
    <name evidence="1" type="ORF">SALLE_v1c01820</name>
</gene>
<dbReference type="AlphaFoldDB" id="A0A345Z2M9"/>
<dbReference type="EMBL" id="CP031376">
    <property type="protein sequence ID" value="AXK50858.1"/>
    <property type="molecule type" value="Genomic_DNA"/>
</dbReference>
<dbReference type="Proteomes" id="UP000254792">
    <property type="component" value="Chromosome"/>
</dbReference>
<accession>A0A345Z2M9</accession>
<proteinExistence type="predicted"/>
<sequence>MKIFLNLLASVTLTGNCASGAIFSSNERNLLGNYEQHALFENSVEVADSDEFYQSIEESGSEDYKEEINYSDHKVGKFNRLYIDSGKDQNLPYKSDAVDTKYKKVEKNKVYSISYQIGYFNIFDYSQNKEDFLLNYSTIKVDYDMGYNLWNGQNGWTRNIEKKKDVIGKDFPLDEYEDYVEIKSQSNYTQLHLFSDKKHSRKETVEVGLEQFWDNNILKINIRLSAWVKWAAGSAWNHAAIIGAKNESTMIYKRGDKRIEHETIITNSTLFSPIKNNATLDLASWSVKNISDKILNKKRNSNYSEAKVHLLTIGYFGVISGGASAGTSSIFLDPSLTYLVVDAMNEYISKNSNRDLEFKLTLKFIVTFSTFYGQVKLKINDDSFIALASNVQPYRKGMSVTYNGGYTAPVTYRDR</sequence>
<organism evidence="1 2">
    <name type="scientific">Spiroplasma alleghenense</name>
    <dbReference type="NCBI Taxonomy" id="216931"/>
    <lineage>
        <taxon>Bacteria</taxon>
        <taxon>Bacillati</taxon>
        <taxon>Mycoplasmatota</taxon>
        <taxon>Mollicutes</taxon>
        <taxon>Entomoplasmatales</taxon>
        <taxon>Spiroplasmataceae</taxon>
        <taxon>Spiroplasma</taxon>
    </lineage>
</organism>
<dbReference type="RefSeq" id="WP_115557779.1">
    <property type="nucleotide sequence ID" value="NZ_CP031376.1"/>
</dbReference>
<protein>
    <submittedName>
        <fullName evidence="1">Uncharacterized protein</fullName>
    </submittedName>
</protein>
<keyword evidence="2" id="KW-1185">Reference proteome</keyword>
<dbReference type="KEGG" id="salx:SALLE_v1c01820"/>
<reference evidence="1 2" key="1">
    <citation type="submission" date="2018-07" db="EMBL/GenBank/DDBJ databases">
        <title>Complete genome sequence of Spiroplasma alleghenense PLHS-1 (ATCC 51752).</title>
        <authorList>
            <person name="Chou L."/>
            <person name="Lee T.-Y."/>
            <person name="Tsai Y.-M."/>
            <person name="Kuo C.-H."/>
        </authorList>
    </citation>
    <scope>NUCLEOTIDE SEQUENCE [LARGE SCALE GENOMIC DNA]</scope>
    <source>
        <strain evidence="1 2">PLHS-1</strain>
    </source>
</reference>
<evidence type="ECO:0000313" key="1">
    <source>
        <dbReference type="EMBL" id="AXK50858.1"/>
    </source>
</evidence>